<name>A0A2G9S5J5_AQUCT</name>
<evidence type="ECO:0000259" key="2">
    <source>
        <dbReference type="Pfam" id="PF15439"/>
    </source>
</evidence>
<dbReference type="InterPro" id="IPR052838">
    <property type="entry name" value="Myosin-XVI"/>
</dbReference>
<dbReference type="GO" id="GO:2000134">
    <property type="term" value="P:negative regulation of G1/S transition of mitotic cell cycle"/>
    <property type="evidence" value="ECO:0007669"/>
    <property type="project" value="TreeGrafter"/>
</dbReference>
<dbReference type="GO" id="GO:0016459">
    <property type="term" value="C:myosin complex"/>
    <property type="evidence" value="ECO:0007669"/>
    <property type="project" value="TreeGrafter"/>
</dbReference>
<dbReference type="GO" id="GO:0043491">
    <property type="term" value="P:phosphatidylinositol 3-kinase/protein kinase B signal transduction"/>
    <property type="evidence" value="ECO:0007669"/>
    <property type="project" value="TreeGrafter"/>
</dbReference>
<dbReference type="GO" id="GO:0048812">
    <property type="term" value="P:neuron projection morphogenesis"/>
    <property type="evidence" value="ECO:0007669"/>
    <property type="project" value="TreeGrafter"/>
</dbReference>
<dbReference type="PANTHER" id="PTHR47335:SF1">
    <property type="entry name" value="UNCONVENTIONAL MYOSIN-XVI"/>
    <property type="match status" value="1"/>
</dbReference>
<dbReference type="GO" id="GO:0048471">
    <property type="term" value="C:perinuclear region of cytoplasm"/>
    <property type="evidence" value="ECO:0007669"/>
    <property type="project" value="TreeGrafter"/>
</dbReference>
<evidence type="ECO:0000256" key="1">
    <source>
        <dbReference type="SAM" id="MobiDB-lite"/>
    </source>
</evidence>
<organism evidence="3 4">
    <name type="scientific">Aquarana catesbeiana</name>
    <name type="common">American bullfrog</name>
    <name type="synonym">Rana catesbeiana</name>
    <dbReference type="NCBI Taxonomy" id="8400"/>
    <lineage>
        <taxon>Eukaryota</taxon>
        <taxon>Metazoa</taxon>
        <taxon>Chordata</taxon>
        <taxon>Craniata</taxon>
        <taxon>Vertebrata</taxon>
        <taxon>Euteleostomi</taxon>
        <taxon>Amphibia</taxon>
        <taxon>Batrachia</taxon>
        <taxon>Anura</taxon>
        <taxon>Neobatrachia</taxon>
        <taxon>Ranoidea</taxon>
        <taxon>Ranidae</taxon>
        <taxon>Aquarana</taxon>
    </lineage>
</organism>
<keyword evidence="4" id="KW-1185">Reference proteome</keyword>
<dbReference type="PANTHER" id="PTHR47335">
    <property type="entry name" value="UNCONVENTIONAL MYOSIN-XVI"/>
    <property type="match status" value="1"/>
</dbReference>
<accession>A0A2G9S5J5</accession>
<dbReference type="EMBL" id="KV927028">
    <property type="protein sequence ID" value="PIO35355.1"/>
    <property type="molecule type" value="Genomic_DNA"/>
</dbReference>
<feature type="domain" description="Neuronal tyrosine-phosphorylated phosphoinositide-3-kinase adapter N-terminal" evidence="2">
    <location>
        <begin position="76"/>
        <end position="177"/>
    </location>
</feature>
<sequence length="181" mass="19852">MFLARHQLRHRMNIKQNEVTCIEDFLLSVEQTGQQTYSSLVIQNAADIAREKDRLHSDSEAASNTTVLALDKEVNPNRNEDMGKRMLKSTFGGYRSTPNLFHSDSITIPLSVGSLAQSAPGTSGRSMSLHTVLSLDDSGNLQSPRKQPPPKPKRNPTTRLSASYEAVSACLIAAAKDLDND</sequence>
<protein>
    <recommendedName>
        <fullName evidence="2">Neuronal tyrosine-phosphorylated phosphoinositide-3-kinase adapter N-terminal domain-containing protein</fullName>
    </recommendedName>
</protein>
<dbReference type="AlphaFoldDB" id="A0A2G9S5J5"/>
<dbReference type="GO" id="GO:0051015">
    <property type="term" value="F:actin filament binding"/>
    <property type="evidence" value="ECO:0007669"/>
    <property type="project" value="TreeGrafter"/>
</dbReference>
<feature type="non-terminal residue" evidence="3">
    <location>
        <position position="181"/>
    </location>
</feature>
<dbReference type="Pfam" id="PF15439">
    <property type="entry name" value="NYAP_N"/>
    <property type="match status" value="1"/>
</dbReference>
<reference evidence="4" key="1">
    <citation type="journal article" date="2017" name="Nat. Commun.">
        <title>The North American bullfrog draft genome provides insight into hormonal regulation of long noncoding RNA.</title>
        <authorList>
            <person name="Hammond S.A."/>
            <person name="Warren R.L."/>
            <person name="Vandervalk B.P."/>
            <person name="Kucuk E."/>
            <person name="Khan H."/>
            <person name="Gibb E.A."/>
            <person name="Pandoh P."/>
            <person name="Kirk H."/>
            <person name="Zhao Y."/>
            <person name="Jones M."/>
            <person name="Mungall A.J."/>
            <person name="Coope R."/>
            <person name="Pleasance S."/>
            <person name="Moore R.A."/>
            <person name="Holt R.A."/>
            <person name="Round J.M."/>
            <person name="Ohora S."/>
            <person name="Walle B.V."/>
            <person name="Veldhoen N."/>
            <person name="Helbing C.C."/>
            <person name="Birol I."/>
        </authorList>
    </citation>
    <scope>NUCLEOTIDE SEQUENCE [LARGE SCALE GENOMIC DNA]</scope>
</reference>
<evidence type="ECO:0000313" key="3">
    <source>
        <dbReference type="EMBL" id="PIO35355.1"/>
    </source>
</evidence>
<proteinExistence type="predicted"/>
<dbReference type="GO" id="GO:0005654">
    <property type="term" value="C:nucleoplasm"/>
    <property type="evidence" value="ECO:0007669"/>
    <property type="project" value="TreeGrafter"/>
</dbReference>
<dbReference type="InterPro" id="IPR039482">
    <property type="entry name" value="NYAP_N"/>
</dbReference>
<feature type="region of interest" description="Disordered" evidence="1">
    <location>
        <begin position="136"/>
        <end position="161"/>
    </location>
</feature>
<dbReference type="GO" id="GO:0019903">
    <property type="term" value="F:protein phosphatase binding"/>
    <property type="evidence" value="ECO:0007669"/>
    <property type="project" value="TreeGrafter"/>
</dbReference>
<dbReference type="Proteomes" id="UP000228934">
    <property type="component" value="Unassembled WGS sequence"/>
</dbReference>
<gene>
    <name evidence="3" type="ORF">AB205_0171050</name>
</gene>
<dbReference type="OrthoDB" id="9935913at2759"/>
<evidence type="ECO:0000313" key="4">
    <source>
        <dbReference type="Proteomes" id="UP000228934"/>
    </source>
</evidence>